<dbReference type="Pfam" id="PF00078">
    <property type="entry name" value="RVT_1"/>
    <property type="match status" value="1"/>
</dbReference>
<dbReference type="PANTHER" id="PTHR47027">
    <property type="entry name" value="REVERSE TRANSCRIPTASE DOMAIN-CONTAINING PROTEIN"/>
    <property type="match status" value="1"/>
</dbReference>
<dbReference type="EMBL" id="JARQZJ010000038">
    <property type="protein sequence ID" value="KAK9876748.1"/>
    <property type="molecule type" value="Genomic_DNA"/>
</dbReference>
<name>A0AAW1U6W7_9CUCU</name>
<comment type="caution">
    <text evidence="2">The sequence shown here is derived from an EMBL/GenBank/DDBJ whole genome shotgun (WGS) entry which is preliminary data.</text>
</comment>
<dbReference type="InterPro" id="IPR043502">
    <property type="entry name" value="DNA/RNA_pol_sf"/>
</dbReference>
<dbReference type="PANTHER" id="PTHR47027:SF20">
    <property type="entry name" value="REVERSE TRANSCRIPTASE-LIKE PROTEIN WITH RNA-DIRECTED DNA POLYMERASE DOMAIN"/>
    <property type="match status" value="1"/>
</dbReference>
<dbReference type="Proteomes" id="UP001431783">
    <property type="component" value="Unassembled WGS sequence"/>
</dbReference>
<accession>A0AAW1U6W7</accession>
<dbReference type="InterPro" id="IPR000477">
    <property type="entry name" value="RT_dom"/>
</dbReference>
<gene>
    <name evidence="2" type="ORF">WA026_014986</name>
</gene>
<evidence type="ECO:0000259" key="1">
    <source>
        <dbReference type="PROSITE" id="PS50878"/>
    </source>
</evidence>
<feature type="domain" description="Reverse transcriptase" evidence="1">
    <location>
        <begin position="1"/>
        <end position="94"/>
    </location>
</feature>
<proteinExistence type="predicted"/>
<dbReference type="AlphaFoldDB" id="A0AAW1U6W7"/>
<dbReference type="GO" id="GO:0071897">
    <property type="term" value="P:DNA biosynthetic process"/>
    <property type="evidence" value="ECO:0007669"/>
    <property type="project" value="UniProtKB-ARBA"/>
</dbReference>
<protein>
    <recommendedName>
        <fullName evidence="1">Reverse transcriptase domain-containing protein</fullName>
    </recommendedName>
</protein>
<sequence length="183" mass="20944">MFQKLDWGEKGIKINGRYLSHLRFGDDIVLFSHDATDLQERINELSIASKEIGLEINTAKTKMMLNPFCTREQMEVEDSPLEIAASYTYLGQIVTGDGDITPKIMQRTRTAWSTVGRLKHIFKSDMPLSLKSKVFDQCLLPAMTYASETWTLKSAHIQKLRTTQLSIESYMMGLTRRDRMPCS</sequence>
<organism evidence="2 3">
    <name type="scientific">Henosepilachna vigintioctopunctata</name>
    <dbReference type="NCBI Taxonomy" id="420089"/>
    <lineage>
        <taxon>Eukaryota</taxon>
        <taxon>Metazoa</taxon>
        <taxon>Ecdysozoa</taxon>
        <taxon>Arthropoda</taxon>
        <taxon>Hexapoda</taxon>
        <taxon>Insecta</taxon>
        <taxon>Pterygota</taxon>
        <taxon>Neoptera</taxon>
        <taxon>Endopterygota</taxon>
        <taxon>Coleoptera</taxon>
        <taxon>Polyphaga</taxon>
        <taxon>Cucujiformia</taxon>
        <taxon>Coccinelloidea</taxon>
        <taxon>Coccinellidae</taxon>
        <taxon>Epilachninae</taxon>
        <taxon>Epilachnini</taxon>
        <taxon>Henosepilachna</taxon>
    </lineage>
</organism>
<evidence type="ECO:0000313" key="2">
    <source>
        <dbReference type="EMBL" id="KAK9876748.1"/>
    </source>
</evidence>
<dbReference type="SUPFAM" id="SSF56672">
    <property type="entry name" value="DNA/RNA polymerases"/>
    <property type="match status" value="1"/>
</dbReference>
<dbReference type="PROSITE" id="PS50878">
    <property type="entry name" value="RT_POL"/>
    <property type="match status" value="1"/>
</dbReference>
<reference evidence="2 3" key="1">
    <citation type="submission" date="2023-03" db="EMBL/GenBank/DDBJ databases">
        <title>Genome insight into feeding habits of ladybird beetles.</title>
        <authorList>
            <person name="Li H.-S."/>
            <person name="Huang Y.-H."/>
            <person name="Pang H."/>
        </authorList>
    </citation>
    <scope>NUCLEOTIDE SEQUENCE [LARGE SCALE GENOMIC DNA]</scope>
    <source>
        <strain evidence="2">SYSU_2023b</strain>
        <tissue evidence="2">Whole body</tissue>
    </source>
</reference>
<evidence type="ECO:0000313" key="3">
    <source>
        <dbReference type="Proteomes" id="UP001431783"/>
    </source>
</evidence>
<keyword evidence="3" id="KW-1185">Reference proteome</keyword>